<dbReference type="GO" id="GO:0005096">
    <property type="term" value="F:GTPase activator activity"/>
    <property type="evidence" value="ECO:0007669"/>
    <property type="project" value="TreeGrafter"/>
</dbReference>
<comment type="caution">
    <text evidence="3">The sequence shown here is derived from an EMBL/GenBank/DDBJ whole genome shotgun (WGS) entry which is preliminary data.</text>
</comment>
<sequence>MEECSANNLEAEVGEGIDVQVGNRSSLDREDRRTLWPRLLGVETKRIPNHYKALLELAGETPETAQQIEKDLPRTFSAREELQMGSVMWDSLKNVLTAFAAHDEDLGYVQSMNFLAAFLLLAGVEEEDAFWCLVVLVQDVVGGYFEDGMWAVKVDQRIFLELLHQNLPAVGLHVAALGPDNIICGVIASQWLLTLFVHALPDDVVLVLWDLLFRERSRRVLFAACLAVLEPHTKEVLGTTEMGECIELFQHMSNLTPDPEVFREAVERYLSSTISAQNIDELFEREEALMEWERSKSSRQSGIHLLAPLFLGLKTPVAELHGWITNAQGDDSNDGLMNELGELQRLESEASEVTSDEVSTSSSSHLSSSAMEAVSGLLLQADNLLRKVKLPMGTFQRAVRMSVLAPLHVGPNSALAEYRRNSEEAMASFRREMQMAMEQSHGWGKGMAWADGTLWSAWKGSAHEEVLLEAEELIEHLRLHVAELKQHLQPEWRRSRATSDSAGLSTSGGGSPLAATQQSSEPGNCEEPAESKPLTLADYGLEVPLDKEVRQMTEAHEAGLREVMSELTSAVEQMSDDAGEDLALILSGLRTARLQAASRLSALKEATVDWEKAAAHRREDERGEYEAGLAQHMTQLSTALSRHAQGAAAQPERSLNAEDGEGEPSPARPSGDAREGAAETKHAQGKEPHTDDPACDARSEAHNLGGATWTSLDTAVNVVSYEQEIQDVEKRSEILRAMESFTQKYLGRLDRAKEVAQLVAAHITRSKDEWQEHKVLITDGGKKVEDALRARSCREGREEATKACTAIEAAAGVALALSGEKLREHIAFARRAIESAIMNYIAAIDSTLRVHTDIVEQIRPQVEALWAAQSAGKAKSSPPAASGERKSSAFGIQMQMFRQKATERVNRLSDRVTAAVAP</sequence>
<feature type="region of interest" description="Disordered" evidence="1">
    <location>
        <begin position="639"/>
        <end position="700"/>
    </location>
</feature>
<evidence type="ECO:0000259" key="2">
    <source>
        <dbReference type="PROSITE" id="PS50086"/>
    </source>
</evidence>
<organism evidence="3 4">
    <name type="scientific">Cymbomonas tetramitiformis</name>
    <dbReference type="NCBI Taxonomy" id="36881"/>
    <lineage>
        <taxon>Eukaryota</taxon>
        <taxon>Viridiplantae</taxon>
        <taxon>Chlorophyta</taxon>
        <taxon>Pyramimonadophyceae</taxon>
        <taxon>Pyramimonadales</taxon>
        <taxon>Pyramimonadaceae</taxon>
        <taxon>Cymbomonas</taxon>
    </lineage>
</organism>
<dbReference type="GO" id="GO:0031267">
    <property type="term" value="F:small GTPase binding"/>
    <property type="evidence" value="ECO:0007669"/>
    <property type="project" value="TreeGrafter"/>
</dbReference>
<dbReference type="Gene3D" id="1.10.8.270">
    <property type="entry name" value="putative rabgap domain of human tbc1 domain family member 14 like domains"/>
    <property type="match status" value="1"/>
</dbReference>
<dbReference type="PANTHER" id="PTHR47219">
    <property type="entry name" value="RAB GTPASE-ACTIVATING PROTEIN 1-LIKE"/>
    <property type="match status" value="1"/>
</dbReference>
<evidence type="ECO:0000313" key="3">
    <source>
        <dbReference type="EMBL" id="KAK3277120.1"/>
    </source>
</evidence>
<protein>
    <recommendedName>
        <fullName evidence="2">Rab-GAP TBC domain-containing protein</fullName>
    </recommendedName>
</protein>
<dbReference type="SUPFAM" id="SSF47923">
    <property type="entry name" value="Ypt/Rab-GAP domain of gyp1p"/>
    <property type="match status" value="2"/>
</dbReference>
<dbReference type="Pfam" id="PF00566">
    <property type="entry name" value="RabGAP-TBC"/>
    <property type="match status" value="1"/>
</dbReference>
<accession>A0AAE0GF71</accession>
<dbReference type="SMART" id="SM00164">
    <property type="entry name" value="TBC"/>
    <property type="match status" value="1"/>
</dbReference>
<dbReference type="PROSITE" id="PS50086">
    <property type="entry name" value="TBC_RABGAP"/>
    <property type="match status" value="1"/>
</dbReference>
<dbReference type="PANTHER" id="PTHR47219:SF20">
    <property type="entry name" value="TBC1 DOMAIN FAMILY MEMBER 2B"/>
    <property type="match status" value="1"/>
</dbReference>
<evidence type="ECO:0000313" key="4">
    <source>
        <dbReference type="Proteomes" id="UP001190700"/>
    </source>
</evidence>
<dbReference type="AlphaFoldDB" id="A0AAE0GF71"/>
<feature type="compositionally biased region" description="Basic and acidic residues" evidence="1">
    <location>
        <begin position="671"/>
        <end position="700"/>
    </location>
</feature>
<dbReference type="InterPro" id="IPR035969">
    <property type="entry name" value="Rab-GAP_TBC_sf"/>
</dbReference>
<gene>
    <name evidence="3" type="ORF">CYMTET_14858</name>
</gene>
<dbReference type="Gene3D" id="1.10.472.80">
    <property type="entry name" value="Ypt/Rab-GAP domain of gyp1p, domain 3"/>
    <property type="match status" value="1"/>
</dbReference>
<dbReference type="FunFam" id="1.10.8.270:FF:000016">
    <property type="entry name" value="TBC1 domain family member 2A"/>
    <property type="match status" value="1"/>
</dbReference>
<feature type="region of interest" description="Disordered" evidence="1">
    <location>
        <begin position="488"/>
        <end position="535"/>
    </location>
</feature>
<keyword evidence="4" id="KW-1185">Reference proteome</keyword>
<proteinExistence type="predicted"/>
<feature type="non-terminal residue" evidence="3">
    <location>
        <position position="918"/>
    </location>
</feature>
<feature type="domain" description="Rab-GAP TBC" evidence="2">
    <location>
        <begin position="26"/>
        <end position="216"/>
    </location>
</feature>
<dbReference type="EMBL" id="LGRX02006247">
    <property type="protein sequence ID" value="KAK3277120.1"/>
    <property type="molecule type" value="Genomic_DNA"/>
</dbReference>
<name>A0AAE0GF71_9CHLO</name>
<reference evidence="3 4" key="1">
    <citation type="journal article" date="2015" name="Genome Biol. Evol.">
        <title>Comparative Genomics of a Bacterivorous Green Alga Reveals Evolutionary Causalities and Consequences of Phago-Mixotrophic Mode of Nutrition.</title>
        <authorList>
            <person name="Burns J.A."/>
            <person name="Paasch A."/>
            <person name="Narechania A."/>
            <person name="Kim E."/>
        </authorList>
    </citation>
    <scope>NUCLEOTIDE SEQUENCE [LARGE SCALE GENOMIC DNA]</scope>
    <source>
        <strain evidence="3 4">PLY_AMNH</strain>
    </source>
</reference>
<dbReference type="InterPro" id="IPR050302">
    <property type="entry name" value="Rab_GAP_TBC_domain"/>
</dbReference>
<evidence type="ECO:0000256" key="1">
    <source>
        <dbReference type="SAM" id="MobiDB-lite"/>
    </source>
</evidence>
<dbReference type="Proteomes" id="UP001190700">
    <property type="component" value="Unassembled WGS sequence"/>
</dbReference>
<dbReference type="InterPro" id="IPR000195">
    <property type="entry name" value="Rab-GAP-TBC_dom"/>
</dbReference>